<evidence type="ECO:0000256" key="4">
    <source>
        <dbReference type="ARBA" id="ARBA00023163"/>
    </source>
</evidence>
<dbReference type="Pfam" id="PF03466">
    <property type="entry name" value="LysR_substrate"/>
    <property type="match status" value="1"/>
</dbReference>
<dbReference type="Proteomes" id="UP000253782">
    <property type="component" value="Unassembled WGS sequence"/>
</dbReference>
<comment type="caution">
    <text evidence="6">The sequence shown here is derived from an EMBL/GenBank/DDBJ whole genome shotgun (WGS) entry which is preliminary data.</text>
</comment>
<feature type="domain" description="HTH lysR-type" evidence="5">
    <location>
        <begin position="8"/>
        <end position="65"/>
    </location>
</feature>
<evidence type="ECO:0000313" key="6">
    <source>
        <dbReference type="EMBL" id="RDD83262.1"/>
    </source>
</evidence>
<name>A0A369UR69_9GAMM</name>
<comment type="similarity">
    <text evidence="1">Belongs to the LysR transcriptional regulatory family.</text>
</comment>
<evidence type="ECO:0000256" key="1">
    <source>
        <dbReference type="ARBA" id="ARBA00009437"/>
    </source>
</evidence>
<dbReference type="PANTHER" id="PTHR30126">
    <property type="entry name" value="HTH-TYPE TRANSCRIPTIONAL REGULATOR"/>
    <property type="match status" value="1"/>
</dbReference>
<protein>
    <submittedName>
        <fullName evidence="6">LysR family transcriptional regulator</fullName>
    </submittedName>
</protein>
<dbReference type="GO" id="GO:0003700">
    <property type="term" value="F:DNA-binding transcription factor activity"/>
    <property type="evidence" value="ECO:0007669"/>
    <property type="project" value="InterPro"/>
</dbReference>
<dbReference type="Gene3D" id="1.10.10.10">
    <property type="entry name" value="Winged helix-like DNA-binding domain superfamily/Winged helix DNA-binding domain"/>
    <property type="match status" value="1"/>
</dbReference>
<gene>
    <name evidence="6" type="ORF">DVJ77_01275</name>
</gene>
<dbReference type="Pfam" id="PF00126">
    <property type="entry name" value="HTH_1"/>
    <property type="match status" value="1"/>
</dbReference>
<dbReference type="SUPFAM" id="SSF46785">
    <property type="entry name" value="Winged helix' DNA-binding domain"/>
    <property type="match status" value="1"/>
</dbReference>
<proteinExistence type="inferred from homology"/>
<dbReference type="InterPro" id="IPR000847">
    <property type="entry name" value="LysR_HTH_N"/>
</dbReference>
<evidence type="ECO:0000259" key="5">
    <source>
        <dbReference type="PROSITE" id="PS50931"/>
    </source>
</evidence>
<dbReference type="PRINTS" id="PR00039">
    <property type="entry name" value="HTHLYSR"/>
</dbReference>
<evidence type="ECO:0000256" key="3">
    <source>
        <dbReference type="ARBA" id="ARBA00023125"/>
    </source>
</evidence>
<sequence>MKPSPDTLRADSVRAFTEAAHGGSFSAAARALGKSQSTISEAIANLEIDLGVKLFDRRTRRPKLTPEGQLLLAQASLMLQAEERFMRTAGQLAAGLEPRLTVVLTDRYQSPDYESILSELDQRYPELEFECLLGEGADALALVQEGRAQLGLVAAQPAYPSDIVRATAQHPSQTALFVAADHPLAKLTPPMPDDLANVRELRLNTYLDEASVATKGRYWSAPSFLLLMEMAELGFGWAALPRWMVERYAPGKLTELSLPGWPQQGVIDVVWSSRRALGVAGHWLRQRLSV</sequence>
<dbReference type="InterPro" id="IPR036390">
    <property type="entry name" value="WH_DNA-bd_sf"/>
</dbReference>
<organism evidence="6 7">
    <name type="scientific">Dyella tabacisoli</name>
    <dbReference type="NCBI Taxonomy" id="2282381"/>
    <lineage>
        <taxon>Bacteria</taxon>
        <taxon>Pseudomonadati</taxon>
        <taxon>Pseudomonadota</taxon>
        <taxon>Gammaproteobacteria</taxon>
        <taxon>Lysobacterales</taxon>
        <taxon>Rhodanobacteraceae</taxon>
        <taxon>Dyella</taxon>
    </lineage>
</organism>
<keyword evidence="2" id="KW-0805">Transcription regulation</keyword>
<accession>A0A369UR69</accession>
<dbReference type="FunFam" id="1.10.10.10:FF:000001">
    <property type="entry name" value="LysR family transcriptional regulator"/>
    <property type="match status" value="1"/>
</dbReference>
<keyword evidence="4" id="KW-0804">Transcription</keyword>
<dbReference type="GO" id="GO:0000976">
    <property type="term" value="F:transcription cis-regulatory region binding"/>
    <property type="evidence" value="ECO:0007669"/>
    <property type="project" value="TreeGrafter"/>
</dbReference>
<dbReference type="SUPFAM" id="SSF53850">
    <property type="entry name" value="Periplasmic binding protein-like II"/>
    <property type="match status" value="1"/>
</dbReference>
<reference evidence="6 7" key="1">
    <citation type="submission" date="2018-07" db="EMBL/GenBank/DDBJ databases">
        <title>Dyella tabacisoli L4-6T, whole genome shotgun sequence.</title>
        <authorList>
            <person name="Zhou X.-K."/>
            <person name="Li W.-J."/>
            <person name="Duan Y.-Q."/>
        </authorList>
    </citation>
    <scope>NUCLEOTIDE SEQUENCE [LARGE SCALE GENOMIC DNA]</scope>
    <source>
        <strain evidence="6 7">L4-6</strain>
    </source>
</reference>
<keyword evidence="7" id="KW-1185">Reference proteome</keyword>
<dbReference type="InterPro" id="IPR036388">
    <property type="entry name" value="WH-like_DNA-bd_sf"/>
</dbReference>
<dbReference type="PANTHER" id="PTHR30126:SF91">
    <property type="entry name" value="LYSR FAMILY TRANSCRIPTIONAL REGULATOR"/>
    <property type="match status" value="1"/>
</dbReference>
<dbReference type="OrthoDB" id="5293066at2"/>
<keyword evidence="3" id="KW-0238">DNA-binding</keyword>
<dbReference type="AlphaFoldDB" id="A0A369UR69"/>
<dbReference type="PROSITE" id="PS50931">
    <property type="entry name" value="HTH_LYSR"/>
    <property type="match status" value="1"/>
</dbReference>
<evidence type="ECO:0000313" key="7">
    <source>
        <dbReference type="Proteomes" id="UP000253782"/>
    </source>
</evidence>
<evidence type="ECO:0000256" key="2">
    <source>
        <dbReference type="ARBA" id="ARBA00023015"/>
    </source>
</evidence>
<dbReference type="Gene3D" id="3.40.190.290">
    <property type="match status" value="1"/>
</dbReference>
<dbReference type="EMBL" id="QQAH01000001">
    <property type="protein sequence ID" value="RDD83262.1"/>
    <property type="molecule type" value="Genomic_DNA"/>
</dbReference>
<dbReference type="CDD" id="cd05466">
    <property type="entry name" value="PBP2_LTTR_substrate"/>
    <property type="match status" value="1"/>
</dbReference>
<dbReference type="InterPro" id="IPR005119">
    <property type="entry name" value="LysR_subst-bd"/>
</dbReference>